<dbReference type="Pfam" id="PF04263">
    <property type="entry name" value="TPK_catalytic"/>
    <property type="match status" value="1"/>
</dbReference>
<evidence type="ECO:0000256" key="5">
    <source>
        <dbReference type="NCBIfam" id="TIGR01378"/>
    </source>
</evidence>
<keyword evidence="3 7" id="KW-0418">Kinase</keyword>
<dbReference type="OrthoDB" id="9804377at2"/>
<dbReference type="EMBL" id="CP009056">
    <property type="protein sequence ID" value="AJA44613.1"/>
    <property type="molecule type" value="Genomic_DNA"/>
</dbReference>
<reference evidence="7 9" key="1">
    <citation type="journal article" date="2014" name="Appl. Environ. Microbiol.">
        <title>Gut symbionts from distinct hosts exhibit genotoxic activity via divergent colibactin biosynthetic pathways.</title>
        <authorList>
            <person name="Engel P."/>
            <person name="Vizcaino M.I."/>
            <person name="Crawford J.M."/>
        </authorList>
    </citation>
    <scope>NUCLEOTIDE SEQUENCE [LARGE SCALE GENOMIC DNA]</scope>
    <source>
        <strain evidence="7 9">PEB0191</strain>
    </source>
</reference>
<dbReference type="Gene3D" id="3.40.50.10240">
    <property type="entry name" value="Thiamin pyrophosphokinase, catalytic domain"/>
    <property type="match status" value="1"/>
</dbReference>
<evidence type="ECO:0000256" key="2">
    <source>
        <dbReference type="ARBA" id="ARBA00022741"/>
    </source>
</evidence>
<dbReference type="Proteomes" id="UP000247838">
    <property type="component" value="Unassembled WGS sequence"/>
</dbReference>
<dbReference type="AlphaFoldDB" id="A0A0A7RZF1"/>
<keyword evidence="1 7" id="KW-0808">Transferase</keyword>
<dbReference type="GO" id="GO:0030975">
    <property type="term" value="F:thiamine binding"/>
    <property type="evidence" value="ECO:0007669"/>
    <property type="project" value="InterPro"/>
</dbReference>
<reference evidence="8 10" key="2">
    <citation type="submission" date="2018-05" db="EMBL/GenBank/DDBJ databases">
        <title>Reference genomes for bee gut microbiota database.</title>
        <authorList>
            <person name="Ellegaard K.M."/>
        </authorList>
    </citation>
    <scope>NUCLEOTIDE SEQUENCE [LARGE SCALE GENOMIC DNA]</scope>
    <source>
        <strain evidence="8 10">ESL0167</strain>
    </source>
</reference>
<evidence type="ECO:0000313" key="9">
    <source>
        <dbReference type="Proteomes" id="UP000030901"/>
    </source>
</evidence>
<keyword evidence="2" id="KW-0547">Nucleotide-binding</keyword>
<dbReference type="SUPFAM" id="SSF63999">
    <property type="entry name" value="Thiamin pyrophosphokinase, catalytic domain"/>
    <property type="match status" value="1"/>
</dbReference>
<dbReference type="STRING" id="1267021.FPB0191_00786"/>
<dbReference type="Proteomes" id="UP000030901">
    <property type="component" value="Chromosome"/>
</dbReference>
<evidence type="ECO:0000256" key="4">
    <source>
        <dbReference type="ARBA" id="ARBA00022840"/>
    </source>
</evidence>
<dbReference type="CDD" id="cd07995">
    <property type="entry name" value="TPK"/>
    <property type="match status" value="1"/>
</dbReference>
<evidence type="ECO:0000313" key="7">
    <source>
        <dbReference type="EMBL" id="AJA44613.1"/>
    </source>
</evidence>
<dbReference type="GO" id="GO:0006772">
    <property type="term" value="P:thiamine metabolic process"/>
    <property type="evidence" value="ECO:0007669"/>
    <property type="project" value="UniProtKB-UniRule"/>
</dbReference>
<evidence type="ECO:0000256" key="3">
    <source>
        <dbReference type="ARBA" id="ARBA00022777"/>
    </source>
</evidence>
<proteinExistence type="predicted"/>
<dbReference type="SUPFAM" id="SSF63862">
    <property type="entry name" value="Thiamin pyrophosphokinase, substrate-binding domain"/>
    <property type="match status" value="1"/>
</dbReference>
<dbReference type="EC" id="2.7.6.2" evidence="5"/>
<dbReference type="EMBL" id="QGLM01000007">
    <property type="protein sequence ID" value="PXY96024.1"/>
    <property type="molecule type" value="Genomic_DNA"/>
</dbReference>
<accession>A0A0A7RZF1</accession>
<evidence type="ECO:0000313" key="8">
    <source>
        <dbReference type="EMBL" id="PXY96024.1"/>
    </source>
</evidence>
<dbReference type="InterPro" id="IPR036371">
    <property type="entry name" value="TPK_B1-bd_sf"/>
</dbReference>
<dbReference type="InterPro" id="IPR053149">
    <property type="entry name" value="TPK"/>
</dbReference>
<name>A0A0A7RZF1_FRIPE</name>
<dbReference type="HOGENOM" id="CLU_044237_1_1_6"/>
<dbReference type="InterPro" id="IPR007371">
    <property type="entry name" value="TPK_catalytic"/>
</dbReference>
<dbReference type="RefSeq" id="WP_039104177.1">
    <property type="nucleotide sequence ID" value="NZ_CALYQC010000031.1"/>
</dbReference>
<dbReference type="GO" id="GO:0005524">
    <property type="term" value="F:ATP binding"/>
    <property type="evidence" value="ECO:0007669"/>
    <property type="project" value="UniProtKB-KW"/>
</dbReference>
<dbReference type="InterPro" id="IPR036759">
    <property type="entry name" value="TPK_catalytic_sf"/>
</dbReference>
<sequence length="204" mass="23203">MYKSALLFVNGEPPRQFPEQLDKYDVIACTDGAYSNYLNRTPIIPQFIIGDLDSISEQESNPQIQIIHTPDQNRTDFEKALIYLANLGIKQFDIYGATGRASDHFLGNLSVALRYYRDLDLTFYDNYCRFFFVIPPLTIDNVKDKIISFIPLTRVDKINVTGVEYPLINADLTLNGLVSLRNKANQDLITINFSHGDLVVFIAL</sequence>
<dbReference type="Pfam" id="PF04265">
    <property type="entry name" value="TPK_B1_binding"/>
    <property type="match status" value="1"/>
</dbReference>
<gene>
    <name evidence="8" type="ORF">DKK76_03810</name>
    <name evidence="7" type="ORF">FPB0191_00786</name>
</gene>
<dbReference type="GO" id="GO:0004788">
    <property type="term" value="F:thiamine diphosphokinase activity"/>
    <property type="evidence" value="ECO:0007669"/>
    <property type="project" value="UniProtKB-UniRule"/>
</dbReference>
<keyword evidence="9" id="KW-1185">Reference proteome</keyword>
<dbReference type="InterPro" id="IPR007373">
    <property type="entry name" value="Thiamin_PyroPKinase_B1-bd"/>
</dbReference>
<evidence type="ECO:0000256" key="1">
    <source>
        <dbReference type="ARBA" id="ARBA00022679"/>
    </source>
</evidence>
<protein>
    <recommendedName>
        <fullName evidence="5">Thiamine diphosphokinase</fullName>
        <ecNumber evidence="5">2.7.6.2</ecNumber>
    </recommendedName>
</protein>
<dbReference type="NCBIfam" id="TIGR01378">
    <property type="entry name" value="thi_PPkinase"/>
    <property type="match status" value="1"/>
</dbReference>
<evidence type="ECO:0000259" key="6">
    <source>
        <dbReference type="SMART" id="SM00983"/>
    </source>
</evidence>
<dbReference type="SMART" id="SM00983">
    <property type="entry name" value="TPK_B1_binding"/>
    <property type="match status" value="1"/>
</dbReference>
<feature type="domain" description="Thiamin pyrophosphokinase thiamin-binding" evidence="6">
    <location>
        <begin position="138"/>
        <end position="199"/>
    </location>
</feature>
<organism evidence="7 9">
    <name type="scientific">Frischella perrara</name>
    <dbReference type="NCBI Taxonomy" id="1267021"/>
    <lineage>
        <taxon>Bacteria</taxon>
        <taxon>Pseudomonadati</taxon>
        <taxon>Pseudomonadota</taxon>
        <taxon>Gammaproteobacteria</taxon>
        <taxon>Orbales</taxon>
        <taxon>Orbaceae</taxon>
        <taxon>Frischella</taxon>
    </lineage>
</organism>
<dbReference type="InterPro" id="IPR006282">
    <property type="entry name" value="Thi_PPkinase"/>
</dbReference>
<dbReference type="PANTHER" id="PTHR41299">
    <property type="entry name" value="THIAMINE PYROPHOSPHOKINASE"/>
    <property type="match status" value="1"/>
</dbReference>
<dbReference type="KEGG" id="fpp:FPB0191_00786"/>
<dbReference type="PANTHER" id="PTHR41299:SF1">
    <property type="entry name" value="THIAMINE PYROPHOSPHOKINASE"/>
    <property type="match status" value="1"/>
</dbReference>
<evidence type="ECO:0000313" key="10">
    <source>
        <dbReference type="Proteomes" id="UP000247838"/>
    </source>
</evidence>
<dbReference type="GO" id="GO:0009229">
    <property type="term" value="P:thiamine diphosphate biosynthetic process"/>
    <property type="evidence" value="ECO:0007669"/>
    <property type="project" value="InterPro"/>
</dbReference>
<keyword evidence="4" id="KW-0067">ATP-binding</keyword>
<dbReference type="GO" id="GO:0016301">
    <property type="term" value="F:kinase activity"/>
    <property type="evidence" value="ECO:0007669"/>
    <property type="project" value="UniProtKB-KW"/>
</dbReference>